<feature type="compositionally biased region" description="Polar residues" evidence="5">
    <location>
        <begin position="79"/>
        <end position="88"/>
    </location>
</feature>
<feature type="domain" description="Gram-positive cocci surface proteins LPxTG" evidence="7">
    <location>
        <begin position="810"/>
        <end position="844"/>
    </location>
</feature>
<keyword evidence="6" id="KW-1133">Transmembrane helix</keyword>
<evidence type="ECO:0000256" key="6">
    <source>
        <dbReference type="SAM" id="Phobius"/>
    </source>
</evidence>
<gene>
    <name evidence="8" type="ORF">FD12_GL002301</name>
</gene>
<proteinExistence type="predicted"/>
<evidence type="ECO:0000259" key="7">
    <source>
        <dbReference type="PROSITE" id="PS50847"/>
    </source>
</evidence>
<dbReference type="InterPro" id="IPR019931">
    <property type="entry name" value="LPXTG_anchor"/>
</dbReference>
<evidence type="ECO:0000256" key="4">
    <source>
        <dbReference type="ARBA" id="ARBA00023088"/>
    </source>
</evidence>
<dbReference type="EMBL" id="AZEI01000048">
    <property type="protein sequence ID" value="KRL16945.1"/>
    <property type="molecule type" value="Genomic_DNA"/>
</dbReference>
<feature type="compositionally biased region" description="Low complexity" evidence="5">
    <location>
        <begin position="42"/>
        <end position="71"/>
    </location>
</feature>
<keyword evidence="4" id="KW-0572">Peptidoglycan-anchor</keyword>
<dbReference type="Pfam" id="PF00746">
    <property type="entry name" value="Gram_pos_anchor"/>
    <property type="match status" value="1"/>
</dbReference>
<keyword evidence="9" id="KW-1185">Reference proteome</keyword>
<keyword evidence="6" id="KW-0812">Transmembrane</keyword>
<protein>
    <recommendedName>
        <fullName evidence="7">Gram-positive cocci surface proteins LPxTG domain-containing protein</fullName>
    </recommendedName>
</protein>
<dbReference type="NCBIfam" id="TIGR01167">
    <property type="entry name" value="LPXTG_anchor"/>
    <property type="match status" value="1"/>
</dbReference>
<dbReference type="Proteomes" id="UP000051977">
    <property type="component" value="Unassembled WGS sequence"/>
</dbReference>
<feature type="compositionally biased region" description="Pro residues" evidence="5">
    <location>
        <begin position="659"/>
        <end position="687"/>
    </location>
</feature>
<keyword evidence="6" id="KW-0472">Membrane</keyword>
<feature type="region of interest" description="Disordered" evidence="5">
    <location>
        <begin position="653"/>
        <end position="771"/>
    </location>
</feature>
<keyword evidence="1" id="KW-0134">Cell wall</keyword>
<name>A0ABR5PDZ4_9LACO</name>
<feature type="compositionally biased region" description="Low complexity" evidence="5">
    <location>
        <begin position="688"/>
        <end position="707"/>
    </location>
</feature>
<comment type="caution">
    <text evidence="8">The sequence shown here is derived from an EMBL/GenBank/DDBJ whole genome shotgun (WGS) entry which is preliminary data.</text>
</comment>
<evidence type="ECO:0000256" key="1">
    <source>
        <dbReference type="ARBA" id="ARBA00022512"/>
    </source>
</evidence>
<evidence type="ECO:0000313" key="8">
    <source>
        <dbReference type="EMBL" id="KRL16945.1"/>
    </source>
</evidence>
<feature type="compositionally biased region" description="Basic and acidic residues" evidence="5">
    <location>
        <begin position="211"/>
        <end position="222"/>
    </location>
</feature>
<dbReference type="PROSITE" id="PS50847">
    <property type="entry name" value="GRAM_POS_ANCHORING"/>
    <property type="match status" value="1"/>
</dbReference>
<evidence type="ECO:0000256" key="3">
    <source>
        <dbReference type="ARBA" id="ARBA00022729"/>
    </source>
</evidence>
<evidence type="ECO:0000256" key="2">
    <source>
        <dbReference type="ARBA" id="ARBA00022525"/>
    </source>
</evidence>
<sequence>MEDSIMNKRLKTQLLLATGALVGLATTTGLDQANVNADEKVATTPTTNAGAATTDQLTASDTNTGTTDQTTFQSPPPVESTTTDTSAPQAYGNAGTADTGTDTGAATTPTGTTQPTETNETAETSQPTGSTATTPAETTQPSAGQTSGATQQETGATTGGQVDQGSQEAPVQQSPQAPVQESTPAPAPQAPADNGGQKSGNTGTVNNGAPEKSETPAKDQDKSSSAPDKQNQPKKDSESQDKTSKQAKETTTEKKLVLWEKATGENDERFIIYRVPTVNPQTKETVYEALLFEPYNANDPEGEGEFVKITEENNPGLLAQIKQADDARVLKTKYLSETHDNIEALKKAVADGDDNVRSYMIVLHADDQPPVISDEGTALLTNYYLKSDDEDVPDDIESTYVIQRNDGQFYRFDGTSFADKVTDEVDAARSEGAVQFGYTNAEDINNLQTYLAEYPDATEWKNFKIIKSGTPPTGIPSFESKATGKQYYKPTGLPISQENQVTLFEDNQGIIYKLVSDDNGELTFEALDTESFEYAEYEEAKDALGPEITSYFLKTQGNKEKDLLEKAYKNPTQPFIANGVTYMLKTTENLKGFPSDLATCEGGIKGLHVYAANVNYAYVEEGKTLYIYGQHEHYAKLDKPVYTYAMNERYGVKVTETTPPGPGGPGNPGGPGPSIPDPDPIPDPEVTPPTQETTPTPETQTPDTPTTPEDDIELPQALPSDDKKGNSKKKTSSSNKTGKTSTGKKDGVLYLKSNPGSGANGSGSTGTGLQALNAKGGSTFKYSSNDAVKPASASTDATQKDQELKTASMLPQTGDTHTTNWLAVLGLSMLGLLGLAKFRRRRKS</sequence>
<feature type="compositionally biased region" description="Low complexity" evidence="5">
    <location>
        <begin position="732"/>
        <end position="741"/>
    </location>
</feature>
<feature type="compositionally biased region" description="Basic and acidic residues" evidence="5">
    <location>
        <begin position="231"/>
        <end position="251"/>
    </location>
</feature>
<feature type="region of interest" description="Disordered" evidence="5">
    <location>
        <begin position="42"/>
        <end position="251"/>
    </location>
</feature>
<organism evidence="8 9">
    <name type="scientific">Lentilactobacillus rapi DSM 19907 = JCM 15042</name>
    <dbReference type="NCBI Taxonomy" id="1423795"/>
    <lineage>
        <taxon>Bacteria</taxon>
        <taxon>Bacillati</taxon>
        <taxon>Bacillota</taxon>
        <taxon>Bacilli</taxon>
        <taxon>Lactobacillales</taxon>
        <taxon>Lactobacillaceae</taxon>
        <taxon>Lentilactobacillus</taxon>
    </lineage>
</organism>
<reference evidence="8 9" key="1">
    <citation type="journal article" date="2015" name="Genome Announc.">
        <title>Expanding the biotechnology potential of lactobacilli through comparative genomics of 213 strains and associated genera.</title>
        <authorList>
            <person name="Sun Z."/>
            <person name="Harris H.M."/>
            <person name="McCann A."/>
            <person name="Guo C."/>
            <person name="Argimon S."/>
            <person name="Zhang W."/>
            <person name="Yang X."/>
            <person name="Jeffery I.B."/>
            <person name="Cooney J.C."/>
            <person name="Kagawa T.F."/>
            <person name="Liu W."/>
            <person name="Song Y."/>
            <person name="Salvetti E."/>
            <person name="Wrobel A."/>
            <person name="Rasinkangas P."/>
            <person name="Parkhill J."/>
            <person name="Rea M.C."/>
            <person name="O'Sullivan O."/>
            <person name="Ritari J."/>
            <person name="Douillard F.P."/>
            <person name="Paul Ross R."/>
            <person name="Yang R."/>
            <person name="Briner A.E."/>
            <person name="Felis G.E."/>
            <person name="de Vos W.M."/>
            <person name="Barrangou R."/>
            <person name="Klaenhammer T.R."/>
            <person name="Caufield P.W."/>
            <person name="Cui Y."/>
            <person name="Zhang H."/>
            <person name="O'Toole P.W."/>
        </authorList>
    </citation>
    <scope>NUCLEOTIDE SEQUENCE [LARGE SCALE GENOMIC DNA]</scope>
    <source>
        <strain evidence="8 9">DSM 19907</strain>
    </source>
</reference>
<feature type="transmembrane region" description="Helical" evidence="6">
    <location>
        <begin position="821"/>
        <end position="838"/>
    </location>
</feature>
<feature type="compositionally biased region" description="Low complexity" evidence="5">
    <location>
        <begin position="92"/>
        <end position="182"/>
    </location>
</feature>
<keyword evidence="3" id="KW-0732">Signal</keyword>
<evidence type="ECO:0000256" key="5">
    <source>
        <dbReference type="SAM" id="MobiDB-lite"/>
    </source>
</evidence>
<keyword evidence="2" id="KW-0964">Secreted</keyword>
<accession>A0ABR5PDZ4</accession>
<evidence type="ECO:0000313" key="9">
    <source>
        <dbReference type="Proteomes" id="UP000051977"/>
    </source>
</evidence>